<gene>
    <name evidence="1" type="ORF">PMAYCL1PPCAC_09716</name>
</gene>
<name>A0AAN4ZI56_9BILA</name>
<accession>A0AAN4ZI56</accession>
<dbReference type="AlphaFoldDB" id="A0AAN4ZI56"/>
<protein>
    <recommendedName>
        <fullName evidence="3">Brain protein I3</fullName>
    </recommendedName>
</protein>
<evidence type="ECO:0000313" key="1">
    <source>
        <dbReference type="EMBL" id="GMR39521.1"/>
    </source>
</evidence>
<evidence type="ECO:0008006" key="3">
    <source>
        <dbReference type="Google" id="ProtNLM"/>
    </source>
</evidence>
<dbReference type="EMBL" id="BTRK01000002">
    <property type="protein sequence ID" value="GMR39521.1"/>
    <property type="molecule type" value="Genomic_DNA"/>
</dbReference>
<comment type="caution">
    <text evidence="1">The sequence shown here is derived from an EMBL/GenBank/DDBJ whole genome shotgun (WGS) entry which is preliminary data.</text>
</comment>
<dbReference type="Proteomes" id="UP001328107">
    <property type="component" value="Unassembled WGS sequence"/>
</dbReference>
<evidence type="ECO:0000313" key="2">
    <source>
        <dbReference type="Proteomes" id="UP001328107"/>
    </source>
</evidence>
<sequence>MNAPPAYPSAAAYPSAPPVQVVVPAPPPGCCRNCGGIVTVDDDTGCLICAIIMSIVCFPCRLLALCCLTKSSGYGDVRRSERLTEIKYGRLMSKTSTELE</sequence>
<keyword evidence="2" id="KW-1185">Reference proteome</keyword>
<proteinExistence type="predicted"/>
<reference evidence="2" key="1">
    <citation type="submission" date="2022-10" db="EMBL/GenBank/DDBJ databases">
        <title>Genome assembly of Pristionchus species.</title>
        <authorList>
            <person name="Yoshida K."/>
            <person name="Sommer R.J."/>
        </authorList>
    </citation>
    <scope>NUCLEOTIDE SEQUENCE [LARGE SCALE GENOMIC DNA]</scope>
    <source>
        <strain evidence="2">RS5460</strain>
    </source>
</reference>
<organism evidence="1 2">
    <name type="scientific">Pristionchus mayeri</name>
    <dbReference type="NCBI Taxonomy" id="1317129"/>
    <lineage>
        <taxon>Eukaryota</taxon>
        <taxon>Metazoa</taxon>
        <taxon>Ecdysozoa</taxon>
        <taxon>Nematoda</taxon>
        <taxon>Chromadorea</taxon>
        <taxon>Rhabditida</taxon>
        <taxon>Rhabditina</taxon>
        <taxon>Diplogasteromorpha</taxon>
        <taxon>Diplogasteroidea</taxon>
        <taxon>Neodiplogasteridae</taxon>
        <taxon>Pristionchus</taxon>
    </lineage>
</organism>